<dbReference type="GO" id="GO:0005524">
    <property type="term" value="F:ATP binding"/>
    <property type="evidence" value="ECO:0007669"/>
    <property type="project" value="InterPro"/>
</dbReference>
<evidence type="ECO:0000259" key="1">
    <source>
        <dbReference type="SMART" id="SM00760"/>
    </source>
</evidence>
<dbReference type="InterPro" id="IPR013159">
    <property type="entry name" value="DnaA_C"/>
</dbReference>
<dbReference type="InterPro" id="IPR010921">
    <property type="entry name" value="Trp_repressor/repl_initiator"/>
</dbReference>
<protein>
    <recommendedName>
        <fullName evidence="1">Chromosomal replication initiator DnaA C-terminal domain-containing protein</fullName>
    </recommendedName>
</protein>
<dbReference type="Proteomes" id="UP000266934">
    <property type="component" value="Chromosome"/>
</dbReference>
<dbReference type="PANTHER" id="PTHR30050">
    <property type="entry name" value="CHROMOSOMAL REPLICATION INITIATOR PROTEIN DNAA"/>
    <property type="match status" value="1"/>
</dbReference>
<proteinExistence type="predicted"/>
<gene>
    <name evidence="2" type="ORF">BLTE_10750</name>
</gene>
<accession>A0A348FYK7</accession>
<reference evidence="2 3" key="1">
    <citation type="submission" date="2018-08" db="EMBL/GenBank/DDBJ databases">
        <title>Complete genome sequencing of Blastochloris tepida GI.</title>
        <authorList>
            <person name="Tsukatani Y."/>
            <person name="Mori H."/>
        </authorList>
    </citation>
    <scope>NUCLEOTIDE SEQUENCE [LARGE SCALE GENOMIC DNA]</scope>
    <source>
        <strain evidence="2 3">GI</strain>
    </source>
</reference>
<feature type="domain" description="Chromosomal replication initiator DnaA C-terminal" evidence="1">
    <location>
        <begin position="6"/>
        <end position="75"/>
    </location>
</feature>
<dbReference type="SUPFAM" id="SSF48295">
    <property type="entry name" value="TrpR-like"/>
    <property type="match status" value="1"/>
</dbReference>
<dbReference type="AlphaFoldDB" id="A0A348FYK7"/>
<dbReference type="KEGG" id="blag:BLTE_10750"/>
<evidence type="ECO:0000313" key="3">
    <source>
        <dbReference type="Proteomes" id="UP000266934"/>
    </source>
</evidence>
<dbReference type="PROSITE" id="PS01008">
    <property type="entry name" value="DNAA"/>
    <property type="match status" value="1"/>
</dbReference>
<dbReference type="RefSeq" id="WP_126398259.1">
    <property type="nucleotide sequence ID" value="NZ_AP018907.1"/>
</dbReference>
<dbReference type="Gene3D" id="1.10.1750.10">
    <property type="match status" value="1"/>
</dbReference>
<keyword evidence="3" id="KW-1185">Reference proteome</keyword>
<dbReference type="GO" id="GO:0006270">
    <property type="term" value="P:DNA replication initiation"/>
    <property type="evidence" value="ECO:0007669"/>
    <property type="project" value="InterPro"/>
</dbReference>
<dbReference type="SMART" id="SM00760">
    <property type="entry name" value="Bac_DnaA_C"/>
    <property type="match status" value="1"/>
</dbReference>
<dbReference type="EMBL" id="AP018907">
    <property type="protein sequence ID" value="BBF92390.1"/>
    <property type="molecule type" value="Genomic_DNA"/>
</dbReference>
<dbReference type="GO" id="GO:0006275">
    <property type="term" value="P:regulation of DNA replication"/>
    <property type="evidence" value="ECO:0007669"/>
    <property type="project" value="InterPro"/>
</dbReference>
<dbReference type="GO" id="GO:0003688">
    <property type="term" value="F:DNA replication origin binding"/>
    <property type="evidence" value="ECO:0007669"/>
    <property type="project" value="InterPro"/>
</dbReference>
<dbReference type="PANTHER" id="PTHR30050:SF4">
    <property type="entry name" value="ATP-BINDING PROTEIN RV3427C IN INSERTION SEQUENCE-RELATED"/>
    <property type="match status" value="1"/>
</dbReference>
<dbReference type="Pfam" id="PF08299">
    <property type="entry name" value="Bac_DnaA_C"/>
    <property type="match status" value="1"/>
</dbReference>
<organism evidence="2 3">
    <name type="scientific">Blastochloris tepida</name>
    <dbReference type="NCBI Taxonomy" id="2233851"/>
    <lineage>
        <taxon>Bacteria</taxon>
        <taxon>Pseudomonadati</taxon>
        <taxon>Pseudomonadota</taxon>
        <taxon>Alphaproteobacteria</taxon>
        <taxon>Hyphomicrobiales</taxon>
        <taxon>Blastochloridaceae</taxon>
        <taxon>Blastochloris</taxon>
    </lineage>
</organism>
<dbReference type="InterPro" id="IPR018312">
    <property type="entry name" value="Chromosome_initiator_DnaA_CS"/>
</dbReference>
<name>A0A348FYK7_9HYPH</name>
<dbReference type="OrthoDB" id="9807019at2"/>
<dbReference type="CDD" id="cd06571">
    <property type="entry name" value="Bac_DnaA_C"/>
    <property type="match status" value="1"/>
</dbReference>
<evidence type="ECO:0000313" key="2">
    <source>
        <dbReference type="EMBL" id="BBF92390.1"/>
    </source>
</evidence>
<sequence>MTYTITVADIVSLVATEFGVSPQDIKSARRQANVSEARLVVYWIAKQITPLSFVQIGRALGRRDHSTIITGQQSVEERRSADPLFAVRLDRLLEVCGTVYGRAMPETDPIQAAARIADPSLPGNPARAAIQTPTRDVIAMALCLLDLHEIAHRAAALLARTPLDANPATTDLIEDLQSALIQHGYLKEDSPDDATATQAPAAAAAL</sequence>